<dbReference type="Proteomes" id="UP001324427">
    <property type="component" value="Unassembled WGS sequence"/>
</dbReference>
<evidence type="ECO:0008006" key="4">
    <source>
        <dbReference type="Google" id="ProtNLM"/>
    </source>
</evidence>
<gene>
    <name evidence="2" type="ORF">LTR36_005172</name>
</gene>
<organism evidence="2 3">
    <name type="scientific">Oleoguttula mirabilis</name>
    <dbReference type="NCBI Taxonomy" id="1507867"/>
    <lineage>
        <taxon>Eukaryota</taxon>
        <taxon>Fungi</taxon>
        <taxon>Dikarya</taxon>
        <taxon>Ascomycota</taxon>
        <taxon>Pezizomycotina</taxon>
        <taxon>Dothideomycetes</taxon>
        <taxon>Dothideomycetidae</taxon>
        <taxon>Mycosphaerellales</taxon>
        <taxon>Teratosphaeriaceae</taxon>
        <taxon>Oleoguttula</taxon>
    </lineage>
</organism>
<accession>A0AAV9JW94</accession>
<name>A0AAV9JW94_9PEZI</name>
<evidence type="ECO:0000313" key="2">
    <source>
        <dbReference type="EMBL" id="KAK4549871.1"/>
    </source>
</evidence>
<feature type="signal peptide" evidence="1">
    <location>
        <begin position="1"/>
        <end position="26"/>
    </location>
</feature>
<comment type="caution">
    <text evidence="2">The sequence shown here is derived from an EMBL/GenBank/DDBJ whole genome shotgun (WGS) entry which is preliminary data.</text>
</comment>
<evidence type="ECO:0000313" key="3">
    <source>
        <dbReference type="Proteomes" id="UP001324427"/>
    </source>
</evidence>
<protein>
    <recommendedName>
        <fullName evidence="4">Fungal N-terminal domain-containing protein</fullName>
    </recommendedName>
</protein>
<sequence>MEVLAVGASVAGLLSLAGQCITGAQALREMYQDISSASKTVDGFLKDIDAMIKTLHDIEDLLRTAKQQPAAGLVPLNSFATLTFHLENCKRDIQTWLATARQLRPATGTGARVWFRKFWIAANQGSVKNVRADIQQRRHNLTLALSTLGR</sequence>
<keyword evidence="1" id="KW-0732">Signal</keyword>
<feature type="chain" id="PRO_5043508049" description="Fungal N-terminal domain-containing protein" evidence="1">
    <location>
        <begin position="27"/>
        <end position="150"/>
    </location>
</feature>
<dbReference type="AlphaFoldDB" id="A0AAV9JW94"/>
<proteinExistence type="predicted"/>
<reference evidence="2 3" key="1">
    <citation type="submission" date="2021-11" db="EMBL/GenBank/DDBJ databases">
        <title>Black yeast isolated from Biological Soil Crust.</title>
        <authorList>
            <person name="Kurbessoian T."/>
        </authorList>
    </citation>
    <scope>NUCLEOTIDE SEQUENCE [LARGE SCALE GENOMIC DNA]</scope>
    <source>
        <strain evidence="2 3">CCFEE 5522</strain>
    </source>
</reference>
<evidence type="ECO:0000256" key="1">
    <source>
        <dbReference type="SAM" id="SignalP"/>
    </source>
</evidence>
<keyword evidence="3" id="KW-1185">Reference proteome</keyword>
<dbReference type="EMBL" id="JAVFHQ010000003">
    <property type="protein sequence ID" value="KAK4549871.1"/>
    <property type="molecule type" value="Genomic_DNA"/>
</dbReference>